<dbReference type="Proteomes" id="UP000236333">
    <property type="component" value="Unassembled WGS sequence"/>
</dbReference>
<keyword evidence="3" id="KW-1185">Reference proteome</keyword>
<keyword evidence="1" id="KW-0812">Transmembrane</keyword>
<keyword evidence="1" id="KW-1133">Transmembrane helix</keyword>
<name>A0A2J7ZZK2_9CHLO</name>
<proteinExistence type="predicted"/>
<dbReference type="EMBL" id="PGGS01000286">
    <property type="protein sequence ID" value="PNH05700.1"/>
    <property type="molecule type" value="Genomic_DNA"/>
</dbReference>
<evidence type="ECO:0000313" key="2">
    <source>
        <dbReference type="EMBL" id="PNH05700.1"/>
    </source>
</evidence>
<comment type="caution">
    <text evidence="2">The sequence shown here is derived from an EMBL/GenBank/DDBJ whole genome shotgun (WGS) entry which is preliminary data.</text>
</comment>
<gene>
    <name evidence="2" type="ORF">TSOC_008001</name>
</gene>
<evidence type="ECO:0000313" key="3">
    <source>
        <dbReference type="Proteomes" id="UP000236333"/>
    </source>
</evidence>
<organism evidence="2 3">
    <name type="scientific">Tetrabaena socialis</name>
    <dbReference type="NCBI Taxonomy" id="47790"/>
    <lineage>
        <taxon>Eukaryota</taxon>
        <taxon>Viridiplantae</taxon>
        <taxon>Chlorophyta</taxon>
        <taxon>core chlorophytes</taxon>
        <taxon>Chlorophyceae</taxon>
        <taxon>CS clade</taxon>
        <taxon>Chlamydomonadales</taxon>
        <taxon>Tetrabaenaceae</taxon>
        <taxon>Tetrabaena</taxon>
    </lineage>
</organism>
<protein>
    <submittedName>
        <fullName evidence="2">Uncharacterized protein</fullName>
    </submittedName>
</protein>
<reference evidence="2 3" key="1">
    <citation type="journal article" date="2017" name="Mol. Biol. Evol.">
        <title>The 4-celled Tetrabaena socialis nuclear genome reveals the essential components for genetic control of cell number at the origin of multicellularity in the volvocine lineage.</title>
        <authorList>
            <person name="Featherston J."/>
            <person name="Arakaki Y."/>
            <person name="Hanschen E.R."/>
            <person name="Ferris P.J."/>
            <person name="Michod R.E."/>
            <person name="Olson B.J.S.C."/>
            <person name="Nozaki H."/>
            <person name="Durand P.M."/>
        </authorList>
    </citation>
    <scope>NUCLEOTIDE SEQUENCE [LARGE SCALE GENOMIC DNA]</scope>
    <source>
        <strain evidence="2 3">NIES-571</strain>
    </source>
</reference>
<evidence type="ECO:0000256" key="1">
    <source>
        <dbReference type="SAM" id="Phobius"/>
    </source>
</evidence>
<dbReference type="AlphaFoldDB" id="A0A2J7ZZK2"/>
<accession>A0A2J7ZZK2</accession>
<sequence>MPNGLFQPDSSGFRRHSRAVRTSAGLILLASIGLAGYVTFRAGRKAYRYLAPPPPDPAQQDSEDK</sequence>
<feature type="transmembrane region" description="Helical" evidence="1">
    <location>
        <begin position="20"/>
        <end position="40"/>
    </location>
</feature>
<keyword evidence="1" id="KW-0472">Membrane</keyword>